<name>A0A178ILL0_9BACT</name>
<feature type="transmembrane region" description="Helical" evidence="5">
    <location>
        <begin position="45"/>
        <end position="66"/>
    </location>
</feature>
<dbReference type="RefSeq" id="WP_068770053.1">
    <property type="nucleotide sequence ID" value="NZ_CP109796.1"/>
</dbReference>
<evidence type="ECO:0000256" key="3">
    <source>
        <dbReference type="ARBA" id="ARBA00022989"/>
    </source>
</evidence>
<evidence type="ECO:0000256" key="1">
    <source>
        <dbReference type="ARBA" id="ARBA00004141"/>
    </source>
</evidence>
<dbReference type="GO" id="GO:0030255">
    <property type="term" value="P:protein secretion by the type IV secretion system"/>
    <property type="evidence" value="ECO:0007669"/>
    <property type="project" value="InterPro"/>
</dbReference>
<organism evidence="6 7">
    <name type="scientific">Termitidicoccus mucosus</name>
    <dbReference type="NCBI Taxonomy" id="1184151"/>
    <lineage>
        <taxon>Bacteria</taxon>
        <taxon>Pseudomonadati</taxon>
        <taxon>Verrucomicrobiota</taxon>
        <taxon>Opitutia</taxon>
        <taxon>Opitutales</taxon>
        <taxon>Opitutaceae</taxon>
        <taxon>Termitidicoccus</taxon>
    </lineage>
</organism>
<protein>
    <submittedName>
        <fullName evidence="6">Uncharacterized protein</fullName>
    </submittedName>
</protein>
<dbReference type="STRING" id="1184151.AW736_09495"/>
<comment type="subcellular location">
    <subcellularLocation>
        <location evidence="1">Membrane</location>
        <topology evidence="1">Multi-pass membrane protein</topology>
    </subcellularLocation>
</comment>
<evidence type="ECO:0000313" key="6">
    <source>
        <dbReference type="EMBL" id="OAM90016.1"/>
    </source>
</evidence>
<keyword evidence="4 5" id="KW-0472">Membrane</keyword>
<proteinExistence type="predicted"/>
<feature type="transmembrane region" description="Helical" evidence="5">
    <location>
        <begin position="12"/>
        <end position="33"/>
    </location>
</feature>
<dbReference type="EMBL" id="LRRQ01000075">
    <property type="protein sequence ID" value="OAM90016.1"/>
    <property type="molecule type" value="Genomic_DNA"/>
</dbReference>
<keyword evidence="2 5" id="KW-0812">Transmembrane</keyword>
<evidence type="ECO:0000256" key="2">
    <source>
        <dbReference type="ARBA" id="ARBA00022692"/>
    </source>
</evidence>
<comment type="caution">
    <text evidence="6">The sequence shown here is derived from an EMBL/GenBank/DDBJ whole genome shotgun (WGS) entry which is preliminary data.</text>
</comment>
<evidence type="ECO:0000313" key="7">
    <source>
        <dbReference type="Proteomes" id="UP000078486"/>
    </source>
</evidence>
<sequence length="304" mass="33276">MNLALPLLENKFQTLIVAFRFVVFAMMVVGLIVQMSRAQYHHADFIRPVARALTITALVASMGWWFPLVENTLLATADYINPEYSENPSRAADRIREAARPDSEGREWSWRKLNESIYHAFTDALSWMFIQISTLLTAPMILLQYILRWILYLLTPFALGCFMIPVLSGMAVRFFQQVLAILSWPVGFAITNLLAVTIWQDFRAVVGANPASPEMIAYAPFLNNAGCVLAGLTLLIGTVSTPVVCQMLFAHGHAFTGQTASPVAIGRAASEITTRAGAAARMFTVPAPSAGASAPPPARFTPGL</sequence>
<dbReference type="OrthoDB" id="193592at2"/>
<dbReference type="Proteomes" id="UP000078486">
    <property type="component" value="Unassembled WGS sequence"/>
</dbReference>
<feature type="transmembrane region" description="Helical" evidence="5">
    <location>
        <begin position="150"/>
        <end position="172"/>
    </location>
</feature>
<keyword evidence="7" id="KW-1185">Reference proteome</keyword>
<dbReference type="GO" id="GO:0016020">
    <property type="term" value="C:membrane"/>
    <property type="evidence" value="ECO:0007669"/>
    <property type="project" value="UniProtKB-SubCell"/>
</dbReference>
<dbReference type="AlphaFoldDB" id="A0A178ILL0"/>
<dbReference type="InterPro" id="IPR007688">
    <property type="entry name" value="Conjugal_tfr_TrbL/VirB6"/>
</dbReference>
<gene>
    <name evidence="6" type="ORF">AW736_09495</name>
</gene>
<evidence type="ECO:0000256" key="5">
    <source>
        <dbReference type="SAM" id="Phobius"/>
    </source>
</evidence>
<accession>A0A178ILL0</accession>
<keyword evidence="3 5" id="KW-1133">Transmembrane helix</keyword>
<dbReference type="Pfam" id="PF04610">
    <property type="entry name" value="TrbL"/>
    <property type="match status" value="1"/>
</dbReference>
<evidence type="ECO:0000256" key="4">
    <source>
        <dbReference type="ARBA" id="ARBA00023136"/>
    </source>
</evidence>
<reference evidence="6 7" key="1">
    <citation type="submission" date="2016-01" db="EMBL/GenBank/DDBJ databases">
        <title>High potential of lignocellulose degradation of a new Verrucomicrobia species.</title>
        <authorList>
            <person name="Wang Y."/>
            <person name="Shi Y."/>
            <person name="Qiu Z."/>
            <person name="Liu S."/>
            <person name="Yang H."/>
        </authorList>
    </citation>
    <scope>NUCLEOTIDE SEQUENCE [LARGE SCALE GENOMIC DNA]</scope>
    <source>
        <strain evidence="6 7">TSB47</strain>
    </source>
</reference>
<feature type="transmembrane region" description="Helical" evidence="5">
    <location>
        <begin position="178"/>
        <end position="199"/>
    </location>
</feature>